<evidence type="ECO:0000256" key="7">
    <source>
        <dbReference type="ARBA" id="ARBA00023136"/>
    </source>
</evidence>
<comment type="subcellular location">
    <subcellularLocation>
        <location evidence="1">Cell membrane</location>
        <topology evidence="1">Multi-pass membrane protein</topology>
    </subcellularLocation>
</comment>
<dbReference type="Pfam" id="PF04093">
    <property type="entry name" value="MreD"/>
    <property type="match status" value="1"/>
</dbReference>
<feature type="transmembrane region" description="Helical" evidence="8">
    <location>
        <begin position="110"/>
        <end position="127"/>
    </location>
</feature>
<organism evidence="9">
    <name type="scientific">uncultured Sphingomonadaceae bacterium</name>
    <dbReference type="NCBI Taxonomy" id="169976"/>
    <lineage>
        <taxon>Bacteria</taxon>
        <taxon>Pseudomonadati</taxon>
        <taxon>Pseudomonadota</taxon>
        <taxon>Alphaproteobacteria</taxon>
        <taxon>Sphingomonadales</taxon>
        <taxon>Sphingomonadaceae</taxon>
        <taxon>environmental samples</taxon>
    </lineage>
</organism>
<keyword evidence="7 8" id="KW-0472">Membrane</keyword>
<dbReference type="InterPro" id="IPR007227">
    <property type="entry name" value="Cell_shape_determining_MreD"/>
</dbReference>
<name>A0A6J4TE63_9SPHN</name>
<gene>
    <name evidence="9" type="ORF">AVDCRST_MAG91-2127</name>
</gene>
<evidence type="ECO:0000256" key="1">
    <source>
        <dbReference type="ARBA" id="ARBA00004651"/>
    </source>
</evidence>
<proteinExistence type="inferred from homology"/>
<accession>A0A6J4TE63</accession>
<keyword evidence="6 8" id="KW-1133">Transmembrane helix</keyword>
<dbReference type="EMBL" id="CADCVX010000390">
    <property type="protein sequence ID" value="CAA9519823.1"/>
    <property type="molecule type" value="Genomic_DNA"/>
</dbReference>
<sequence>MKHAALGSSSFERASPLRARATPIVFTLLASSLALLPIVSTAQLLPNFGLLALLSWRLLRPELWTARVGLALGLAHDLITGGPLGLAMSLWTFLLLSFDFIDNRLIWRDYWIEWFLATLAIAIAALADWKVSDMMGAAGPLHTTLPGIAVSVLFFPAMLKLVVTLDRWRLK</sequence>
<comment type="similarity">
    <text evidence="2">Belongs to the MreD family.</text>
</comment>
<feature type="transmembrane region" description="Helical" evidence="8">
    <location>
        <begin position="147"/>
        <end position="165"/>
    </location>
</feature>
<reference evidence="9" key="1">
    <citation type="submission" date="2020-02" db="EMBL/GenBank/DDBJ databases">
        <authorList>
            <person name="Meier V. D."/>
        </authorList>
    </citation>
    <scope>NUCLEOTIDE SEQUENCE</scope>
    <source>
        <strain evidence="9">AVDCRST_MAG91</strain>
    </source>
</reference>
<evidence type="ECO:0000256" key="8">
    <source>
        <dbReference type="SAM" id="Phobius"/>
    </source>
</evidence>
<keyword evidence="4 8" id="KW-0812">Transmembrane</keyword>
<feature type="transmembrane region" description="Helical" evidence="8">
    <location>
        <begin position="68"/>
        <end position="98"/>
    </location>
</feature>
<evidence type="ECO:0000256" key="4">
    <source>
        <dbReference type="ARBA" id="ARBA00022692"/>
    </source>
</evidence>
<evidence type="ECO:0000256" key="2">
    <source>
        <dbReference type="ARBA" id="ARBA00007776"/>
    </source>
</evidence>
<evidence type="ECO:0000256" key="5">
    <source>
        <dbReference type="ARBA" id="ARBA00022960"/>
    </source>
</evidence>
<evidence type="ECO:0000256" key="6">
    <source>
        <dbReference type="ARBA" id="ARBA00022989"/>
    </source>
</evidence>
<dbReference type="AlphaFoldDB" id="A0A6J4TE63"/>
<dbReference type="GO" id="GO:0008360">
    <property type="term" value="P:regulation of cell shape"/>
    <property type="evidence" value="ECO:0007669"/>
    <property type="project" value="UniProtKB-KW"/>
</dbReference>
<evidence type="ECO:0000313" key="9">
    <source>
        <dbReference type="EMBL" id="CAA9519823.1"/>
    </source>
</evidence>
<dbReference type="GO" id="GO:0005886">
    <property type="term" value="C:plasma membrane"/>
    <property type="evidence" value="ECO:0007669"/>
    <property type="project" value="UniProtKB-SubCell"/>
</dbReference>
<protein>
    <submittedName>
        <fullName evidence="9">Uncharacterized protein</fullName>
    </submittedName>
</protein>
<evidence type="ECO:0000256" key="3">
    <source>
        <dbReference type="ARBA" id="ARBA00022475"/>
    </source>
</evidence>
<keyword evidence="5" id="KW-0133">Cell shape</keyword>
<keyword evidence="3" id="KW-1003">Cell membrane</keyword>